<accession>A0A9N8DI35</accession>
<feature type="transmembrane region" description="Helical" evidence="2">
    <location>
        <begin position="159"/>
        <end position="179"/>
    </location>
</feature>
<dbReference type="InterPro" id="IPR037185">
    <property type="entry name" value="EmrE-like"/>
</dbReference>
<name>A0A9N8DI35_9STRA</name>
<evidence type="ECO:0000313" key="3">
    <source>
        <dbReference type="EMBL" id="CAB9503137.1"/>
    </source>
</evidence>
<dbReference type="EMBL" id="CAICTM010000156">
    <property type="protein sequence ID" value="CAB9503137.1"/>
    <property type="molecule type" value="Genomic_DNA"/>
</dbReference>
<gene>
    <name evidence="3" type="ORF">SEMRO_157_G071050.1</name>
</gene>
<protein>
    <submittedName>
        <fullName evidence="3">EamA-like transporter family</fullName>
    </submittedName>
</protein>
<dbReference type="Proteomes" id="UP001153069">
    <property type="component" value="Unassembled WGS sequence"/>
</dbReference>
<keyword evidence="4" id="KW-1185">Reference proteome</keyword>
<evidence type="ECO:0000313" key="4">
    <source>
        <dbReference type="Proteomes" id="UP001153069"/>
    </source>
</evidence>
<feature type="transmembrane region" description="Helical" evidence="2">
    <location>
        <begin position="191"/>
        <end position="210"/>
    </location>
</feature>
<dbReference type="AlphaFoldDB" id="A0A9N8DI35"/>
<keyword evidence="2" id="KW-0812">Transmembrane</keyword>
<feature type="transmembrane region" description="Helical" evidence="2">
    <location>
        <begin position="216"/>
        <end position="234"/>
    </location>
</feature>
<dbReference type="SUPFAM" id="SSF103481">
    <property type="entry name" value="Multidrug resistance efflux transporter EmrE"/>
    <property type="match status" value="1"/>
</dbReference>
<dbReference type="OrthoDB" id="46352at2759"/>
<feature type="region of interest" description="Disordered" evidence="1">
    <location>
        <begin position="1"/>
        <end position="32"/>
    </location>
</feature>
<organism evidence="3 4">
    <name type="scientific">Seminavis robusta</name>
    <dbReference type="NCBI Taxonomy" id="568900"/>
    <lineage>
        <taxon>Eukaryota</taxon>
        <taxon>Sar</taxon>
        <taxon>Stramenopiles</taxon>
        <taxon>Ochrophyta</taxon>
        <taxon>Bacillariophyta</taxon>
        <taxon>Bacillariophyceae</taxon>
        <taxon>Bacillariophycidae</taxon>
        <taxon>Naviculales</taxon>
        <taxon>Naviculaceae</taxon>
        <taxon>Seminavis</taxon>
    </lineage>
</organism>
<evidence type="ECO:0000256" key="1">
    <source>
        <dbReference type="SAM" id="MobiDB-lite"/>
    </source>
</evidence>
<feature type="transmembrane region" description="Helical" evidence="2">
    <location>
        <begin position="81"/>
        <end position="101"/>
    </location>
</feature>
<keyword evidence="2" id="KW-1133">Transmembrane helix</keyword>
<sequence length="241" mass="25148">MGSFQSRAGSGPQIHSPRHSSISGRIHFDSPGINSNRSLRSLRSRSSIASLAAGEKTPLVARIEDARLLGEGVIEKASPPLALWIGPALACALCYALYNIFIKKGSASINPILGGVILQFVAALLGCVLLGGVVLYHTQIAETGAEGEDEDFLMWDWTGVQWAILAGFAVGAAEMISFCVSGMGVQAMQSIPIIIGGSVMFGTVLGFLTLGETLTVRGWSGVVMIAIGISLVGMDDEGEGL</sequence>
<evidence type="ECO:0000256" key="2">
    <source>
        <dbReference type="SAM" id="Phobius"/>
    </source>
</evidence>
<reference evidence="3" key="1">
    <citation type="submission" date="2020-06" db="EMBL/GenBank/DDBJ databases">
        <authorList>
            <consortium name="Plant Systems Biology data submission"/>
        </authorList>
    </citation>
    <scope>NUCLEOTIDE SEQUENCE</scope>
    <source>
        <strain evidence="3">D6</strain>
    </source>
</reference>
<proteinExistence type="predicted"/>
<comment type="caution">
    <text evidence="3">The sequence shown here is derived from an EMBL/GenBank/DDBJ whole genome shotgun (WGS) entry which is preliminary data.</text>
</comment>
<feature type="transmembrane region" description="Helical" evidence="2">
    <location>
        <begin position="113"/>
        <end position="139"/>
    </location>
</feature>
<keyword evidence="2" id="KW-0472">Membrane</keyword>